<name>A0A285D2V5_9RHOB</name>
<dbReference type="OrthoDB" id="9806452at2"/>
<dbReference type="RefSeq" id="WP_097031330.1">
    <property type="nucleotide sequence ID" value="NZ_OAOQ01000016.1"/>
</dbReference>
<dbReference type="GO" id="GO:0016491">
    <property type="term" value="F:oxidoreductase activity"/>
    <property type="evidence" value="ECO:0007669"/>
    <property type="project" value="UniProtKB-KW"/>
</dbReference>
<keyword evidence="1" id="KW-0560">Oxidoreductase</keyword>
<gene>
    <name evidence="4" type="ORF">SAMN05878503_1164</name>
</gene>
<feature type="transmembrane region" description="Helical" evidence="2">
    <location>
        <begin position="6"/>
        <end position="24"/>
    </location>
</feature>
<accession>A0A285D2V5</accession>
<dbReference type="Gene3D" id="3.30.9.10">
    <property type="entry name" value="D-Amino Acid Oxidase, subunit A, domain 2"/>
    <property type="match status" value="1"/>
</dbReference>
<evidence type="ECO:0000256" key="2">
    <source>
        <dbReference type="SAM" id="Phobius"/>
    </source>
</evidence>
<dbReference type="Gene3D" id="3.50.50.60">
    <property type="entry name" value="FAD/NAD(P)-binding domain"/>
    <property type="match status" value="1"/>
</dbReference>
<dbReference type="GO" id="GO:0032981">
    <property type="term" value="P:mitochondrial respiratory chain complex I assembly"/>
    <property type="evidence" value="ECO:0007669"/>
    <property type="project" value="TreeGrafter"/>
</dbReference>
<dbReference type="EMBL" id="OAOQ01000016">
    <property type="protein sequence ID" value="SNX73638.1"/>
    <property type="molecule type" value="Genomic_DNA"/>
</dbReference>
<evidence type="ECO:0000313" key="5">
    <source>
        <dbReference type="Proteomes" id="UP000219467"/>
    </source>
</evidence>
<keyword evidence="2" id="KW-0812">Transmembrane</keyword>
<keyword evidence="2" id="KW-0472">Membrane</keyword>
<dbReference type="Proteomes" id="UP000219467">
    <property type="component" value="Unassembled WGS sequence"/>
</dbReference>
<organism evidence="4 5">
    <name type="scientific">Cereibacter ovatus</name>
    <dbReference type="NCBI Taxonomy" id="439529"/>
    <lineage>
        <taxon>Bacteria</taxon>
        <taxon>Pseudomonadati</taxon>
        <taxon>Pseudomonadota</taxon>
        <taxon>Alphaproteobacteria</taxon>
        <taxon>Rhodobacterales</taxon>
        <taxon>Paracoccaceae</taxon>
        <taxon>Cereibacter</taxon>
    </lineage>
</organism>
<dbReference type="GO" id="GO:0005737">
    <property type="term" value="C:cytoplasm"/>
    <property type="evidence" value="ECO:0007669"/>
    <property type="project" value="TreeGrafter"/>
</dbReference>
<evidence type="ECO:0000313" key="4">
    <source>
        <dbReference type="EMBL" id="SNX73638.1"/>
    </source>
</evidence>
<dbReference type="PANTHER" id="PTHR13847:SF287">
    <property type="entry name" value="FAD-DEPENDENT OXIDOREDUCTASE DOMAIN-CONTAINING PROTEIN 1"/>
    <property type="match status" value="1"/>
</dbReference>
<keyword evidence="5" id="KW-1185">Reference proteome</keyword>
<feature type="domain" description="FAD dependent oxidoreductase" evidence="3">
    <location>
        <begin position="7"/>
        <end position="362"/>
    </location>
</feature>
<dbReference type="PANTHER" id="PTHR13847">
    <property type="entry name" value="SARCOSINE DEHYDROGENASE-RELATED"/>
    <property type="match status" value="1"/>
</dbReference>
<dbReference type="InterPro" id="IPR006076">
    <property type="entry name" value="FAD-dep_OxRdtase"/>
</dbReference>
<dbReference type="InterPro" id="IPR036188">
    <property type="entry name" value="FAD/NAD-bd_sf"/>
</dbReference>
<keyword evidence="2" id="KW-1133">Transmembrane helix</keyword>
<protein>
    <submittedName>
        <fullName evidence="4">Glycine/D-amino acid oxidase-like deaminating enzyme</fullName>
    </submittedName>
</protein>
<sequence>MGGRTADVVVIGGAVMGASAAFWLTRMQPGLRVVVVERDTSFARASTALSVASIRMQFTTPVNVAISRFGIGFIRDFRASLGLDVGIGSLGFTENGYLFLTGSEDGAAILSEVAQMQRALGAATEILSPAALKQRFPWLETSDLVAGSFGPRDEGWFDNMGLLNGLRAAAKAQGAEFLRDTVTGLAVEAGRVRAVQLASGERIACGAAINAAGTRAAEIMAMAGLPLPVEPRKRTVFVIDAPNARHPDAPLLVDRGFYLRPERGSHWITATVPETDGPCDPNDFEPDLHLFEDVIWEQLYARAPGFDAVKVVRHWVGHYAYNTLDQNAILGPHPDMPNLFLMNGFSGHGLQQAPAVGRGIAEHLLSGGWQSLDLSDLSVTRVLRGQPFRERAVV</sequence>
<dbReference type="AlphaFoldDB" id="A0A285D2V5"/>
<reference evidence="5" key="1">
    <citation type="submission" date="2017-08" db="EMBL/GenBank/DDBJ databases">
        <authorList>
            <person name="Varghese N."/>
            <person name="Submissions S."/>
        </authorList>
    </citation>
    <scope>NUCLEOTIDE SEQUENCE [LARGE SCALE GENOMIC DNA]</scope>
    <source>
        <strain evidence="5">JA234</strain>
    </source>
</reference>
<dbReference type="Pfam" id="PF01266">
    <property type="entry name" value="DAO"/>
    <property type="match status" value="1"/>
</dbReference>
<proteinExistence type="predicted"/>
<evidence type="ECO:0000256" key="1">
    <source>
        <dbReference type="ARBA" id="ARBA00023002"/>
    </source>
</evidence>
<evidence type="ECO:0000259" key="3">
    <source>
        <dbReference type="Pfam" id="PF01266"/>
    </source>
</evidence>
<dbReference type="SUPFAM" id="SSF51905">
    <property type="entry name" value="FAD/NAD(P)-binding domain"/>
    <property type="match status" value="1"/>
</dbReference>